<protein>
    <submittedName>
        <fullName evidence="1">Uncharacterized protein</fullName>
    </submittedName>
</protein>
<accession>K1RN06</accession>
<proteinExistence type="predicted"/>
<dbReference type="AlphaFoldDB" id="K1RN06"/>
<reference evidence="1" key="1">
    <citation type="journal article" date="2013" name="Environ. Microbiol.">
        <title>Microbiota from the distal guts of lean and obese adolescents exhibit partial functional redundancy besides clear differences in community structure.</title>
        <authorList>
            <person name="Ferrer M."/>
            <person name="Ruiz A."/>
            <person name="Lanza F."/>
            <person name="Haange S.B."/>
            <person name="Oberbach A."/>
            <person name="Till H."/>
            <person name="Bargiela R."/>
            <person name="Campoy C."/>
            <person name="Segura M.T."/>
            <person name="Richter M."/>
            <person name="von Bergen M."/>
            <person name="Seifert J."/>
            <person name="Suarez A."/>
        </authorList>
    </citation>
    <scope>NUCLEOTIDE SEQUENCE</scope>
</reference>
<name>K1RN06_9ZZZZ</name>
<feature type="non-terminal residue" evidence="1">
    <location>
        <position position="23"/>
    </location>
</feature>
<organism evidence="1">
    <name type="scientific">human gut metagenome</name>
    <dbReference type="NCBI Taxonomy" id="408170"/>
    <lineage>
        <taxon>unclassified sequences</taxon>
        <taxon>metagenomes</taxon>
        <taxon>organismal metagenomes</taxon>
    </lineage>
</organism>
<dbReference type="EMBL" id="AJWZ01011024">
    <property type="protein sequence ID" value="EKC46748.1"/>
    <property type="molecule type" value="Genomic_DNA"/>
</dbReference>
<comment type="caution">
    <text evidence="1">The sequence shown here is derived from an EMBL/GenBank/DDBJ whole genome shotgun (WGS) entry which is preliminary data.</text>
</comment>
<gene>
    <name evidence="1" type="ORF">OBE_16089</name>
</gene>
<sequence>MVAMDVDSVSFCLNDLVVLLMHS</sequence>
<evidence type="ECO:0000313" key="1">
    <source>
        <dbReference type="EMBL" id="EKC46748.1"/>
    </source>
</evidence>